<feature type="DNA-binding region" description="H-T-H motif" evidence="4">
    <location>
        <begin position="39"/>
        <end position="58"/>
    </location>
</feature>
<protein>
    <submittedName>
        <fullName evidence="6">TetR/AcrR family transcriptional regulator</fullName>
    </submittedName>
</protein>
<keyword evidence="2 4" id="KW-0238">DNA-binding</keyword>
<name>A0ABW3AHU7_9MICO</name>
<dbReference type="Gene3D" id="1.10.10.60">
    <property type="entry name" value="Homeodomain-like"/>
    <property type="match status" value="1"/>
</dbReference>
<accession>A0ABW3AHU7</accession>
<feature type="domain" description="HTH tetR-type" evidence="5">
    <location>
        <begin position="16"/>
        <end position="76"/>
    </location>
</feature>
<evidence type="ECO:0000313" key="7">
    <source>
        <dbReference type="Proteomes" id="UP001597055"/>
    </source>
</evidence>
<dbReference type="InterPro" id="IPR001647">
    <property type="entry name" value="HTH_TetR"/>
</dbReference>
<reference evidence="7" key="1">
    <citation type="journal article" date="2019" name="Int. J. Syst. Evol. Microbiol.">
        <title>The Global Catalogue of Microorganisms (GCM) 10K type strain sequencing project: providing services to taxonomists for standard genome sequencing and annotation.</title>
        <authorList>
            <consortium name="The Broad Institute Genomics Platform"/>
            <consortium name="The Broad Institute Genome Sequencing Center for Infectious Disease"/>
            <person name="Wu L."/>
            <person name="Ma J."/>
        </authorList>
    </citation>
    <scope>NUCLEOTIDE SEQUENCE [LARGE SCALE GENOMIC DNA]</scope>
    <source>
        <strain evidence="7">CCUG 54523</strain>
    </source>
</reference>
<dbReference type="PANTHER" id="PTHR30055:SF151">
    <property type="entry name" value="TRANSCRIPTIONAL REGULATORY PROTEIN"/>
    <property type="match status" value="1"/>
</dbReference>
<evidence type="ECO:0000259" key="5">
    <source>
        <dbReference type="PROSITE" id="PS50977"/>
    </source>
</evidence>
<proteinExistence type="predicted"/>
<keyword evidence="1" id="KW-0805">Transcription regulation</keyword>
<dbReference type="PROSITE" id="PS50977">
    <property type="entry name" value="HTH_TETR_2"/>
    <property type="match status" value="1"/>
</dbReference>
<dbReference type="Gene3D" id="1.10.357.10">
    <property type="entry name" value="Tetracycline Repressor, domain 2"/>
    <property type="match status" value="1"/>
</dbReference>
<evidence type="ECO:0000256" key="1">
    <source>
        <dbReference type="ARBA" id="ARBA00023015"/>
    </source>
</evidence>
<dbReference type="InterPro" id="IPR036271">
    <property type="entry name" value="Tet_transcr_reg_TetR-rel_C_sf"/>
</dbReference>
<dbReference type="RefSeq" id="WP_204978357.1">
    <property type="nucleotide sequence ID" value="NZ_JBHTII010000001.1"/>
</dbReference>
<comment type="caution">
    <text evidence="6">The sequence shown here is derived from an EMBL/GenBank/DDBJ whole genome shotgun (WGS) entry which is preliminary data.</text>
</comment>
<sequence>MANAPTGRASTARKARLDRESIVAAALELASAPGATSVSFRELGSHLGVDPTAVYRHFRSKDELMGALFDHVTEIGLDAMDAPPEQWQERLRQLALRSRDAFGHYPAVGAEAMLLTTNGVAEHRAMETILDAFTRAGLDGDELVRHYALFAMQVLSGSANVARARARRPDESDTLWLDAPLIVDPREFPLIARNASQLAELDDEALFLAGIDMVIASAERAAAAS</sequence>
<evidence type="ECO:0000256" key="4">
    <source>
        <dbReference type="PROSITE-ProRule" id="PRU00335"/>
    </source>
</evidence>
<dbReference type="InterPro" id="IPR004111">
    <property type="entry name" value="Repressor_TetR_C"/>
</dbReference>
<evidence type="ECO:0000256" key="2">
    <source>
        <dbReference type="ARBA" id="ARBA00023125"/>
    </source>
</evidence>
<dbReference type="EMBL" id="JBHTII010000001">
    <property type="protein sequence ID" value="MFD0790507.1"/>
    <property type="molecule type" value="Genomic_DNA"/>
</dbReference>
<keyword evidence="7" id="KW-1185">Reference proteome</keyword>
<dbReference type="SUPFAM" id="SSF46689">
    <property type="entry name" value="Homeodomain-like"/>
    <property type="match status" value="1"/>
</dbReference>
<dbReference type="Pfam" id="PF00440">
    <property type="entry name" value="TetR_N"/>
    <property type="match status" value="1"/>
</dbReference>
<gene>
    <name evidence="6" type="ORF">ACFQ0P_08860</name>
</gene>
<dbReference type="InterPro" id="IPR050109">
    <property type="entry name" value="HTH-type_TetR-like_transc_reg"/>
</dbReference>
<dbReference type="SUPFAM" id="SSF48498">
    <property type="entry name" value="Tetracyclin repressor-like, C-terminal domain"/>
    <property type="match status" value="1"/>
</dbReference>
<dbReference type="PANTHER" id="PTHR30055">
    <property type="entry name" value="HTH-TYPE TRANSCRIPTIONAL REGULATOR RUTR"/>
    <property type="match status" value="1"/>
</dbReference>
<organism evidence="6 7">
    <name type="scientific">Microbacterium insulae</name>
    <dbReference type="NCBI Taxonomy" id="483014"/>
    <lineage>
        <taxon>Bacteria</taxon>
        <taxon>Bacillati</taxon>
        <taxon>Actinomycetota</taxon>
        <taxon>Actinomycetes</taxon>
        <taxon>Micrococcales</taxon>
        <taxon>Microbacteriaceae</taxon>
        <taxon>Microbacterium</taxon>
    </lineage>
</organism>
<evidence type="ECO:0000256" key="3">
    <source>
        <dbReference type="ARBA" id="ARBA00023163"/>
    </source>
</evidence>
<dbReference type="InterPro" id="IPR009057">
    <property type="entry name" value="Homeodomain-like_sf"/>
</dbReference>
<dbReference type="Pfam" id="PF02909">
    <property type="entry name" value="TetR_C_1"/>
    <property type="match status" value="1"/>
</dbReference>
<evidence type="ECO:0000313" key="6">
    <source>
        <dbReference type="EMBL" id="MFD0790507.1"/>
    </source>
</evidence>
<dbReference type="Proteomes" id="UP001597055">
    <property type="component" value="Unassembled WGS sequence"/>
</dbReference>
<dbReference type="PRINTS" id="PR00455">
    <property type="entry name" value="HTHTETR"/>
</dbReference>
<keyword evidence="3" id="KW-0804">Transcription</keyword>